<evidence type="ECO:0000313" key="1">
    <source>
        <dbReference type="EMBL" id="SHL78107.1"/>
    </source>
</evidence>
<dbReference type="AlphaFoldDB" id="A0A1M7DFF1"/>
<organism evidence="1 2">
    <name type="scientific">Flavobacterium saccharophilum</name>
    <dbReference type="NCBI Taxonomy" id="29534"/>
    <lineage>
        <taxon>Bacteria</taxon>
        <taxon>Pseudomonadati</taxon>
        <taxon>Bacteroidota</taxon>
        <taxon>Flavobacteriia</taxon>
        <taxon>Flavobacteriales</taxon>
        <taxon>Flavobacteriaceae</taxon>
        <taxon>Flavobacterium</taxon>
    </lineage>
</organism>
<dbReference type="STRING" id="29534.SAMN05444366_1533"/>
<gene>
    <name evidence="1" type="ORF">SAMN05444366_1533</name>
</gene>
<protein>
    <recommendedName>
        <fullName evidence="3">DUF3289 family protein</fullName>
    </recommendedName>
</protein>
<name>A0A1M7DFF1_9FLAO</name>
<dbReference type="Pfam" id="PF11692">
    <property type="entry name" value="DUF3289"/>
    <property type="match status" value="1"/>
</dbReference>
<sequence>MGKITILANNISEEASGNIRSDASYIVNQSGGKIIQNSEKGINYNNYQDRQPPTDIRIKKVEGPYDSNDKLIDKIELGKFYSFKATPTRKPTFIEIALLKWAIKLDDNKKEIIDGVASQNKLEGEKIRISFKINHDFEKARIYAFYQKPDDLVSVELSLKKLKFPMLILQSISRKGKKTILNSKGFKESSNEIAVDLLYNDYQENEVGFQKLRTEIYNESFATHKQDGTFDFKARDKKASEKTDLIIEKIMLFSKKNDNELFEIFRSNAESVSRGKLEDNILRMILKMENNEGGEYSNSDLTNAVIEHENTQTFISNVKKWTTHYLKLDKIKNNLETLRIVDDSEGLIYNSNFKEIVDKPRFNNYSDTLSGIQIAINDVWSYKIFITQLNLDNNNPHGELHFDFYDHFGLDFPDIEKYDNDIFIAWFILQHFRGYKPFITRVSFASKF</sequence>
<reference evidence="2" key="1">
    <citation type="submission" date="2016-11" db="EMBL/GenBank/DDBJ databases">
        <authorList>
            <person name="Varghese N."/>
            <person name="Submissions S."/>
        </authorList>
    </citation>
    <scope>NUCLEOTIDE SEQUENCE [LARGE SCALE GENOMIC DNA]</scope>
    <source>
        <strain evidence="2">DSM 1811</strain>
    </source>
</reference>
<keyword evidence="2" id="KW-1185">Reference proteome</keyword>
<dbReference type="OrthoDB" id="612868at2"/>
<proteinExistence type="predicted"/>
<accession>A0A1M7DFF1</accession>
<dbReference type="EMBL" id="FRBY01000002">
    <property type="protein sequence ID" value="SHL78107.1"/>
    <property type="molecule type" value="Genomic_DNA"/>
</dbReference>
<dbReference type="InterPro" id="IPR017483">
    <property type="entry name" value="CHP03034"/>
</dbReference>
<dbReference type="Proteomes" id="UP000184121">
    <property type="component" value="Unassembled WGS sequence"/>
</dbReference>
<evidence type="ECO:0008006" key="3">
    <source>
        <dbReference type="Google" id="ProtNLM"/>
    </source>
</evidence>
<dbReference type="RefSeq" id="WP_139256997.1">
    <property type="nucleotide sequence ID" value="NZ_FRBY01000002.1"/>
</dbReference>
<evidence type="ECO:0000313" key="2">
    <source>
        <dbReference type="Proteomes" id="UP000184121"/>
    </source>
</evidence>